<reference evidence="4" key="1">
    <citation type="submission" date="2020-06" db="EMBL/GenBank/DDBJ databases">
        <title>A chromosome-scale genome assembly of Talaromyces rugulosus W13939.</title>
        <authorList>
            <person name="Wang B."/>
            <person name="Guo L."/>
            <person name="Ye K."/>
            <person name="Wang L."/>
        </authorList>
    </citation>
    <scope>NUCLEOTIDE SEQUENCE [LARGE SCALE GENOMIC DNA]</scope>
    <source>
        <strain evidence="4">W13939</strain>
    </source>
</reference>
<proteinExistence type="inferred from homology"/>
<organism evidence="3 4">
    <name type="scientific">Talaromyces rugulosus</name>
    <name type="common">Penicillium rugulosum</name>
    <dbReference type="NCBI Taxonomy" id="121627"/>
    <lineage>
        <taxon>Eukaryota</taxon>
        <taxon>Fungi</taxon>
        <taxon>Dikarya</taxon>
        <taxon>Ascomycota</taxon>
        <taxon>Pezizomycotina</taxon>
        <taxon>Eurotiomycetes</taxon>
        <taxon>Eurotiomycetidae</taxon>
        <taxon>Eurotiales</taxon>
        <taxon>Trichocomaceae</taxon>
        <taxon>Talaromyces</taxon>
        <taxon>Talaromyces sect. Islandici</taxon>
    </lineage>
</organism>
<dbReference type="AlphaFoldDB" id="A0A7H8QKF9"/>
<dbReference type="PANTHER" id="PTHR31571:SF1">
    <property type="entry name" value="ALTERED INHERITANCE OF MITOCHONDRIA PROTEIN 6"/>
    <property type="match status" value="1"/>
</dbReference>
<dbReference type="InterPro" id="IPR017946">
    <property type="entry name" value="PLC-like_Pdiesterase_TIM-brl"/>
</dbReference>
<dbReference type="KEGG" id="trg:TRUGW13939_01307"/>
<evidence type="ECO:0000256" key="1">
    <source>
        <dbReference type="ARBA" id="ARBA00008858"/>
    </source>
</evidence>
<dbReference type="GO" id="GO:0008081">
    <property type="term" value="F:phosphoric diester hydrolase activity"/>
    <property type="evidence" value="ECO:0007669"/>
    <property type="project" value="InterPro"/>
</dbReference>
<name>A0A7H8QKF9_TALRU</name>
<gene>
    <name evidence="3" type="ORF">TRUGW13939_01307</name>
</gene>
<evidence type="ECO:0000313" key="4">
    <source>
        <dbReference type="Proteomes" id="UP000509510"/>
    </source>
</evidence>
<accession>A0A7H8QKF9</accession>
<comment type="similarity">
    <text evidence="1">Belongs to the AIM6 family.</text>
</comment>
<dbReference type="EMBL" id="CP055898">
    <property type="protein sequence ID" value="QKX54222.1"/>
    <property type="molecule type" value="Genomic_DNA"/>
</dbReference>
<sequence length="417" mass="47634">MSSDQEVVLQTITEPNLGDEGHDCESLLVNINDSYECTTKKQKYTLAAWLEWIVSTWKEQPENCNTWPLSHTRVVFQGLKRALWGLVIVLGVLNAASLCWREVVLLFPDDFDYRLDAWDSSNSRLSIFSHWTTDGTPISKCHSHNDYWRKVPLYSALRAGCISVGVDLWLANGDLVVSHNPPGSEHKVTLDTLYLKPLLWMLQQHNTGSGQPDKRGQDEIPVSGVFSNDPSQTMSLVLDFKSNGDELLPYVMSHLQPLRDAGYLTYFNGRNVTQRPITVVVSGNIKLHKITSNLTYRDIFFDAPLDKLDTILSTDQQTSIHYNTSDSYYASVDFSKTVGKLRRNQFSQRQLALIRDQIGTAHKHGLKARYTGTPTWPRGLRNHVWHILVREGVDIIDVEDLREGTRQDWRKHQSWLL</sequence>
<dbReference type="GO" id="GO:0006629">
    <property type="term" value="P:lipid metabolic process"/>
    <property type="evidence" value="ECO:0007669"/>
    <property type="project" value="InterPro"/>
</dbReference>
<dbReference type="Proteomes" id="UP000509510">
    <property type="component" value="Chromosome I"/>
</dbReference>
<dbReference type="InterPro" id="IPR051236">
    <property type="entry name" value="HAT_RTT109-like"/>
</dbReference>
<dbReference type="GeneID" id="55988819"/>
<dbReference type="SUPFAM" id="SSF51695">
    <property type="entry name" value="PLC-like phosphodiesterases"/>
    <property type="match status" value="1"/>
</dbReference>
<dbReference type="RefSeq" id="XP_035340401.1">
    <property type="nucleotide sequence ID" value="XM_035484508.1"/>
</dbReference>
<evidence type="ECO:0000313" key="3">
    <source>
        <dbReference type="EMBL" id="QKX54222.1"/>
    </source>
</evidence>
<dbReference type="PANTHER" id="PTHR31571">
    <property type="entry name" value="ALTERED INHERITANCE OF MITOCHONDRIA PROTEIN 6"/>
    <property type="match status" value="1"/>
</dbReference>
<protein>
    <recommendedName>
        <fullName evidence="2">Altered inheritance of mitochondria protein 6</fullName>
    </recommendedName>
</protein>
<keyword evidence="4" id="KW-1185">Reference proteome</keyword>
<evidence type="ECO:0000256" key="2">
    <source>
        <dbReference type="ARBA" id="ARBA00014286"/>
    </source>
</evidence>
<dbReference type="OrthoDB" id="4153866at2759"/>